<evidence type="ECO:0000256" key="1">
    <source>
        <dbReference type="SAM" id="MobiDB-lite"/>
    </source>
</evidence>
<gene>
    <name evidence="2" type="ORF">PSYICH_LOCUS9220</name>
</gene>
<feature type="compositionally biased region" description="Polar residues" evidence="1">
    <location>
        <begin position="211"/>
        <end position="224"/>
    </location>
</feature>
<dbReference type="EMBL" id="OV651815">
    <property type="protein sequence ID" value="CAH1107853.1"/>
    <property type="molecule type" value="Genomic_DNA"/>
</dbReference>
<evidence type="ECO:0008006" key="4">
    <source>
        <dbReference type="Google" id="ProtNLM"/>
    </source>
</evidence>
<accession>A0A9P0GC54</accession>
<feature type="compositionally biased region" description="Low complexity" evidence="1">
    <location>
        <begin position="193"/>
        <end position="210"/>
    </location>
</feature>
<reference evidence="2" key="1">
    <citation type="submission" date="2022-01" db="EMBL/GenBank/DDBJ databases">
        <authorList>
            <person name="King R."/>
        </authorList>
    </citation>
    <scope>NUCLEOTIDE SEQUENCE</scope>
</reference>
<feature type="region of interest" description="Disordered" evidence="1">
    <location>
        <begin position="193"/>
        <end position="224"/>
    </location>
</feature>
<evidence type="ECO:0000313" key="2">
    <source>
        <dbReference type="EMBL" id="CAH1107853.1"/>
    </source>
</evidence>
<dbReference type="OrthoDB" id="6603924at2759"/>
<organism evidence="2 3">
    <name type="scientific">Psylliodes chrysocephalus</name>
    <dbReference type="NCBI Taxonomy" id="3402493"/>
    <lineage>
        <taxon>Eukaryota</taxon>
        <taxon>Metazoa</taxon>
        <taxon>Ecdysozoa</taxon>
        <taxon>Arthropoda</taxon>
        <taxon>Hexapoda</taxon>
        <taxon>Insecta</taxon>
        <taxon>Pterygota</taxon>
        <taxon>Neoptera</taxon>
        <taxon>Endopterygota</taxon>
        <taxon>Coleoptera</taxon>
        <taxon>Polyphaga</taxon>
        <taxon>Cucujiformia</taxon>
        <taxon>Chrysomeloidea</taxon>
        <taxon>Chrysomelidae</taxon>
        <taxon>Galerucinae</taxon>
        <taxon>Alticini</taxon>
        <taxon>Psylliodes</taxon>
    </lineage>
</organism>
<feature type="region of interest" description="Disordered" evidence="1">
    <location>
        <begin position="27"/>
        <end position="50"/>
    </location>
</feature>
<keyword evidence="3" id="KW-1185">Reference proteome</keyword>
<proteinExistence type="predicted"/>
<protein>
    <recommendedName>
        <fullName evidence="4">BESS domain-containing protein</fullName>
    </recommendedName>
</protein>
<name>A0A9P0GC54_9CUCU</name>
<sequence>MKKWKYEDEMSFVAPFFLERKTLDSVELTSDDEDPDNDHETGEIDPNTLETPIENEVNDTAAIHVTDSNTIVTVTQTEVENAVQNTNLDHNQRKKAKAVKKVKTQTAPPSASAVLMAKLLDEQNKIGPQREPDELDRFFLNISDTTKKFSPYQQALLKNKIFLLVSEMEIQQLAPPNVTSSLPQCTYMNTYTPSPQSAASSIPASATPMSLSPNNWNEQSQGFV</sequence>
<dbReference type="AlphaFoldDB" id="A0A9P0GC54"/>
<evidence type="ECO:0000313" key="3">
    <source>
        <dbReference type="Proteomes" id="UP001153636"/>
    </source>
</evidence>
<dbReference type="Proteomes" id="UP001153636">
    <property type="component" value="Chromosome 3"/>
</dbReference>